<evidence type="ECO:0000256" key="5">
    <source>
        <dbReference type="ARBA" id="ARBA00007417"/>
    </source>
</evidence>
<keyword evidence="9 12" id="KW-0521">NADP</keyword>
<evidence type="ECO:0000256" key="12">
    <source>
        <dbReference type="PIRNR" id="PIRNR006769"/>
    </source>
</evidence>
<protein>
    <recommendedName>
        <fullName evidence="12">Riboflavin biosynthesis protein RibD</fullName>
    </recommendedName>
    <domain>
        <recommendedName>
            <fullName evidence="12">Diaminohydroxyphosphoribosylaminopyrimidine deaminase</fullName>
            <shortName evidence="12">DRAP deaminase</shortName>
            <ecNumber evidence="12">3.5.4.26</ecNumber>
        </recommendedName>
        <alternativeName>
            <fullName evidence="12">Riboflavin-specific deaminase</fullName>
        </alternativeName>
    </domain>
    <domain>
        <recommendedName>
            <fullName evidence="12">5-amino-6-(5-phosphoribosylamino)uracil reductase</fullName>
            <ecNumber evidence="12">1.1.1.193</ecNumber>
        </recommendedName>
        <alternativeName>
            <fullName evidence="12">HTP reductase</fullName>
        </alternativeName>
    </domain>
</protein>
<dbReference type="SUPFAM" id="SSF53597">
    <property type="entry name" value="Dihydrofolate reductase-like"/>
    <property type="match status" value="1"/>
</dbReference>
<dbReference type="PIRSF" id="PIRSF006769">
    <property type="entry name" value="RibD"/>
    <property type="match status" value="1"/>
</dbReference>
<dbReference type="InterPro" id="IPR050765">
    <property type="entry name" value="Riboflavin_Biosynth_HTPR"/>
</dbReference>
<dbReference type="Pfam" id="PF01872">
    <property type="entry name" value="RibD_C"/>
    <property type="match status" value="1"/>
</dbReference>
<keyword evidence="8 12" id="KW-0862">Zinc</keyword>
<dbReference type="SUPFAM" id="SSF53927">
    <property type="entry name" value="Cytidine deaminase-like"/>
    <property type="match status" value="1"/>
</dbReference>
<dbReference type="PROSITE" id="PS51747">
    <property type="entry name" value="CYT_DCMP_DEAMINASES_2"/>
    <property type="match status" value="1"/>
</dbReference>
<keyword evidence="10 12" id="KW-0560">Oxidoreductase</keyword>
<evidence type="ECO:0000256" key="3">
    <source>
        <dbReference type="ARBA" id="ARBA00004910"/>
    </source>
</evidence>
<dbReference type="InterPro" id="IPR002125">
    <property type="entry name" value="CMP_dCMP_dom"/>
</dbReference>
<evidence type="ECO:0000256" key="8">
    <source>
        <dbReference type="ARBA" id="ARBA00022833"/>
    </source>
</evidence>
<dbReference type="InterPro" id="IPR011549">
    <property type="entry name" value="RibD_C"/>
</dbReference>
<keyword evidence="7 12" id="KW-0479">Metal-binding</keyword>
<comment type="cofactor">
    <cofactor evidence="12">
        <name>Zn(2+)</name>
        <dbReference type="ChEBI" id="CHEBI:29105"/>
    </cofactor>
    <text evidence="12">Binds 1 zinc ion.</text>
</comment>
<evidence type="ECO:0000256" key="9">
    <source>
        <dbReference type="ARBA" id="ARBA00022857"/>
    </source>
</evidence>
<evidence type="ECO:0000256" key="6">
    <source>
        <dbReference type="ARBA" id="ARBA00022619"/>
    </source>
</evidence>
<comment type="similarity">
    <text evidence="5 12">In the C-terminal section; belongs to the HTP reductase family.</text>
</comment>
<dbReference type="InterPro" id="IPR016193">
    <property type="entry name" value="Cytidine_deaminase-like"/>
</dbReference>
<accession>A0ABX8DQ23</accession>
<evidence type="ECO:0000256" key="2">
    <source>
        <dbReference type="ARBA" id="ARBA00004882"/>
    </source>
</evidence>
<dbReference type="EC" id="1.1.1.193" evidence="12"/>
<dbReference type="PANTHER" id="PTHR38011">
    <property type="entry name" value="DIHYDROFOLATE REDUCTASE FAMILY PROTEIN (AFU_ORTHOLOGUE AFUA_8G06820)"/>
    <property type="match status" value="1"/>
</dbReference>
<dbReference type="EMBL" id="CP074676">
    <property type="protein sequence ID" value="QVL18410.1"/>
    <property type="molecule type" value="Genomic_DNA"/>
</dbReference>
<keyword evidence="6 12" id="KW-0686">Riboflavin biosynthesis</keyword>
<comment type="similarity">
    <text evidence="4 12">In the N-terminal section; belongs to the cytidine and deoxycytidylate deaminase family.</text>
</comment>
<name>A0ABX8DQ23_9PSED</name>
<evidence type="ECO:0000313" key="15">
    <source>
        <dbReference type="Proteomes" id="UP000678154"/>
    </source>
</evidence>
<keyword evidence="15" id="KW-1185">Reference proteome</keyword>
<dbReference type="InterPro" id="IPR002734">
    <property type="entry name" value="RibDG_C"/>
</dbReference>
<comment type="catalytic activity">
    <reaction evidence="12">
        <text>2,5-diamino-6-hydroxy-4-(5-phosphoribosylamino)-pyrimidine + H2O + H(+) = 5-amino-6-(5-phospho-D-ribosylamino)uracil + NH4(+)</text>
        <dbReference type="Rhea" id="RHEA:21868"/>
        <dbReference type="ChEBI" id="CHEBI:15377"/>
        <dbReference type="ChEBI" id="CHEBI:15378"/>
        <dbReference type="ChEBI" id="CHEBI:28938"/>
        <dbReference type="ChEBI" id="CHEBI:58453"/>
        <dbReference type="ChEBI" id="CHEBI:58614"/>
        <dbReference type="EC" id="3.5.4.26"/>
    </reaction>
</comment>
<dbReference type="NCBIfam" id="TIGR00227">
    <property type="entry name" value="ribD_Cterm"/>
    <property type="match status" value="1"/>
</dbReference>
<evidence type="ECO:0000256" key="10">
    <source>
        <dbReference type="ARBA" id="ARBA00023002"/>
    </source>
</evidence>
<dbReference type="RefSeq" id="WP_213606395.1">
    <property type="nucleotide sequence ID" value="NZ_CP074676.1"/>
</dbReference>
<dbReference type="InterPro" id="IPR016192">
    <property type="entry name" value="APOBEC/CMP_deaminase_Zn-bd"/>
</dbReference>
<dbReference type="Gene3D" id="3.40.430.10">
    <property type="entry name" value="Dihydrofolate Reductase, subunit A"/>
    <property type="match status" value="1"/>
</dbReference>
<dbReference type="PANTHER" id="PTHR38011:SF7">
    <property type="entry name" value="2,5-DIAMINO-6-RIBOSYLAMINO-4(3H)-PYRIMIDINONE 5'-PHOSPHATE REDUCTASE"/>
    <property type="match status" value="1"/>
</dbReference>
<dbReference type="Proteomes" id="UP000678154">
    <property type="component" value="Chromosome"/>
</dbReference>
<gene>
    <name evidence="14" type="primary">ribD</name>
    <name evidence="14" type="ORF">KH389_24015</name>
</gene>
<dbReference type="PROSITE" id="PS00903">
    <property type="entry name" value="CYT_DCMP_DEAMINASES_1"/>
    <property type="match status" value="1"/>
</dbReference>
<dbReference type="InterPro" id="IPR004794">
    <property type="entry name" value="Eubact_RibD"/>
</dbReference>
<dbReference type="NCBIfam" id="TIGR00326">
    <property type="entry name" value="eubact_ribD"/>
    <property type="match status" value="1"/>
</dbReference>
<evidence type="ECO:0000256" key="11">
    <source>
        <dbReference type="ARBA" id="ARBA00023268"/>
    </source>
</evidence>
<evidence type="ECO:0000256" key="7">
    <source>
        <dbReference type="ARBA" id="ARBA00022723"/>
    </source>
</evidence>
<comment type="pathway">
    <text evidence="2 12">Cofactor biosynthesis; riboflavin biosynthesis; 5-amino-6-(D-ribitylamino)uracil from GTP: step 2/4.</text>
</comment>
<evidence type="ECO:0000313" key="14">
    <source>
        <dbReference type="EMBL" id="QVL18410.1"/>
    </source>
</evidence>
<dbReference type="InterPro" id="IPR024072">
    <property type="entry name" value="DHFR-like_dom_sf"/>
</dbReference>
<comment type="catalytic activity">
    <reaction evidence="12">
        <text>5-amino-6-(5-phospho-D-ribitylamino)uracil + NADP(+) = 5-amino-6-(5-phospho-D-ribosylamino)uracil + NADPH + H(+)</text>
        <dbReference type="Rhea" id="RHEA:17845"/>
        <dbReference type="ChEBI" id="CHEBI:15378"/>
        <dbReference type="ChEBI" id="CHEBI:57783"/>
        <dbReference type="ChEBI" id="CHEBI:58349"/>
        <dbReference type="ChEBI" id="CHEBI:58421"/>
        <dbReference type="ChEBI" id="CHEBI:58453"/>
        <dbReference type="EC" id="1.1.1.193"/>
    </reaction>
</comment>
<comment type="function">
    <text evidence="1 12">Converts 2,5-diamino-6-(ribosylamino)-4(3h)-pyrimidinone 5'-phosphate into 5-amino-6-(ribosylamino)-2,4(1h,3h)-pyrimidinedione 5'-phosphate.</text>
</comment>
<dbReference type="Gene3D" id="3.40.140.10">
    <property type="entry name" value="Cytidine Deaminase, domain 2"/>
    <property type="match status" value="1"/>
</dbReference>
<comment type="pathway">
    <text evidence="3 12">Cofactor biosynthesis; riboflavin biosynthesis; 5-amino-6-(D-ribitylamino)uracil from GTP: step 3/4.</text>
</comment>
<dbReference type="EC" id="3.5.4.26" evidence="12"/>
<dbReference type="GeneID" id="87483360"/>
<sequence>MSLPSERDVLDAHYMARALELARKGLYSTHPNPRVGCVIVRDGQVVGEGWHVRTGEPHAEVHALRQAGELARGACAYVTLEPCSHHGRTPPCAEALVKAGVARVVAAMQDPNPQVAGQGLKRLADVGIEVASGVLEAEARALNPGFLKRMEHGLPFVRVKLAMSLDGRTAMASGESQWITGPAARSAVQRLRARSSVVLTSAQSVLADNARMTVRADELGLDADSTALAMARPPLRVLIDGRLRLPLTAPFFLAGPVLVVTAAAPVAQYAQAGHDLLSLPGTDGHVDLPALLRELARRGASEVLVEAGPGLAGAFAQQGLVDEYQLFIAAKFLGSSARPLLDWPLARMSEAQALNITDMRAVGDDWRVTAIPVPAPGV</sequence>
<proteinExistence type="inferred from homology"/>
<keyword evidence="12 14" id="KW-0378">Hydrolase</keyword>
<feature type="domain" description="CMP/dCMP-type deaminase" evidence="13">
    <location>
        <begin position="9"/>
        <end position="131"/>
    </location>
</feature>
<evidence type="ECO:0000256" key="4">
    <source>
        <dbReference type="ARBA" id="ARBA00005259"/>
    </source>
</evidence>
<dbReference type="GO" id="GO:0008835">
    <property type="term" value="F:diaminohydroxyphosphoribosylaminopyrimidine deaminase activity"/>
    <property type="evidence" value="ECO:0007669"/>
    <property type="project" value="UniProtKB-EC"/>
</dbReference>
<dbReference type="GO" id="GO:0008703">
    <property type="term" value="F:5-amino-6-(5-phosphoribosylamino)uracil reductase activity"/>
    <property type="evidence" value="ECO:0007669"/>
    <property type="project" value="UniProtKB-EC"/>
</dbReference>
<reference evidence="14 15" key="1">
    <citation type="journal article" date="2016" name="J. Hazard. Mater.">
        <title>A newly isolated Pseudomonas putida S-1 strain for batch-mode-propanethiol degradation and continuous treatment of propanethiol-containing waste gas.</title>
        <authorList>
            <person name="Chen D.Z."/>
            <person name="Sun Y.M."/>
            <person name="Han L.M."/>
            <person name="Chen J."/>
            <person name="Ye J.X."/>
            <person name="Chen J.M."/>
        </authorList>
    </citation>
    <scope>NUCLEOTIDE SEQUENCE [LARGE SCALE GENOMIC DNA]</scope>
    <source>
        <strain evidence="14 15">S-1</strain>
    </source>
</reference>
<organism evidence="14 15">
    <name type="scientific">Pseudomonas qingdaonensis</name>
    <dbReference type="NCBI Taxonomy" id="2056231"/>
    <lineage>
        <taxon>Bacteria</taxon>
        <taxon>Pseudomonadati</taxon>
        <taxon>Pseudomonadota</taxon>
        <taxon>Gammaproteobacteria</taxon>
        <taxon>Pseudomonadales</taxon>
        <taxon>Pseudomonadaceae</taxon>
        <taxon>Pseudomonas</taxon>
    </lineage>
</organism>
<dbReference type="CDD" id="cd01284">
    <property type="entry name" value="Riboflavin_deaminase-reductase"/>
    <property type="match status" value="1"/>
</dbReference>
<keyword evidence="11" id="KW-0511">Multifunctional enzyme</keyword>
<dbReference type="Pfam" id="PF00383">
    <property type="entry name" value="dCMP_cyt_deam_1"/>
    <property type="match status" value="1"/>
</dbReference>
<evidence type="ECO:0000259" key="13">
    <source>
        <dbReference type="PROSITE" id="PS51747"/>
    </source>
</evidence>
<evidence type="ECO:0000256" key="1">
    <source>
        <dbReference type="ARBA" id="ARBA00002151"/>
    </source>
</evidence>